<name>A0A8D8E3Q3_CULPI</name>
<protein>
    <submittedName>
        <fullName evidence="1">(northern house mosquito) hypothetical protein</fullName>
    </submittedName>
</protein>
<dbReference type="EMBL" id="HBUE01179641">
    <property type="protein sequence ID" value="CAG6519610.1"/>
    <property type="molecule type" value="Transcribed_RNA"/>
</dbReference>
<accession>A0A8D8E3Q3</accession>
<evidence type="ECO:0000313" key="1">
    <source>
        <dbReference type="EMBL" id="CAG6519610.1"/>
    </source>
</evidence>
<reference evidence="1" key="1">
    <citation type="submission" date="2021-05" db="EMBL/GenBank/DDBJ databases">
        <authorList>
            <person name="Alioto T."/>
            <person name="Alioto T."/>
            <person name="Gomez Garrido J."/>
        </authorList>
    </citation>
    <scope>NUCLEOTIDE SEQUENCE</scope>
</reference>
<dbReference type="AlphaFoldDB" id="A0A8D8E3Q3"/>
<organism evidence="1">
    <name type="scientific">Culex pipiens</name>
    <name type="common">House mosquito</name>
    <dbReference type="NCBI Taxonomy" id="7175"/>
    <lineage>
        <taxon>Eukaryota</taxon>
        <taxon>Metazoa</taxon>
        <taxon>Ecdysozoa</taxon>
        <taxon>Arthropoda</taxon>
        <taxon>Hexapoda</taxon>
        <taxon>Insecta</taxon>
        <taxon>Pterygota</taxon>
        <taxon>Neoptera</taxon>
        <taxon>Endopterygota</taxon>
        <taxon>Diptera</taxon>
        <taxon>Nematocera</taxon>
        <taxon>Culicoidea</taxon>
        <taxon>Culicidae</taxon>
        <taxon>Culicinae</taxon>
        <taxon>Culicini</taxon>
        <taxon>Culex</taxon>
        <taxon>Culex</taxon>
    </lineage>
</organism>
<proteinExistence type="predicted"/>
<sequence>MCNNQPIRRHHKPIHPTTILTISLLQKLLLVKLVLVLFNDLQLHLRTRKPPPCRLHQAHPFPEPIAALQLHQAVLRANVQRAARFQVQIHLCHLANGIGQRKEHAIVDEAGPVQQRYGRSPAGTEAAWRRQFRRRRDHCNVILLDFLFRALF</sequence>
<dbReference type="EMBL" id="HBUE01285223">
    <property type="protein sequence ID" value="CAG6571161.1"/>
    <property type="molecule type" value="Transcribed_RNA"/>
</dbReference>